<evidence type="ECO:0000313" key="2">
    <source>
        <dbReference type="EMBL" id="RRT84229.1"/>
    </source>
</evidence>
<sequence length="182" mass="19441">MIGGGGVEPGSEYSAASGPPATAGPQADDRLISVHFSPKDLGPSLSLSLSLSLSGQWCDHAGDPIGAANGGRGGMEVVLVKAPLRPRGGCRRERRAERRGNGIAEEGHGRVKDSSTWGFQIHKYSTSSNQLMIANNKGPTNTHLKGQSQEGYTIRYVTYFVSQSKTTLFCKKISDGCHFRCF</sequence>
<dbReference type="EMBL" id="AMZH03000344">
    <property type="protein sequence ID" value="RRT84229.1"/>
    <property type="molecule type" value="Genomic_DNA"/>
</dbReference>
<protein>
    <submittedName>
        <fullName evidence="2">Uncharacterized protein</fullName>
    </submittedName>
</protein>
<proteinExistence type="predicted"/>
<comment type="caution">
    <text evidence="2">The sequence shown here is derived from an EMBL/GenBank/DDBJ whole genome shotgun (WGS) entry which is preliminary data.</text>
</comment>
<dbReference type="Proteomes" id="UP000287651">
    <property type="component" value="Unassembled WGS sequence"/>
</dbReference>
<feature type="compositionally biased region" description="Basic and acidic residues" evidence="1">
    <location>
        <begin position="90"/>
        <end position="110"/>
    </location>
</feature>
<feature type="region of interest" description="Disordered" evidence="1">
    <location>
        <begin position="89"/>
        <end position="110"/>
    </location>
</feature>
<reference evidence="2 3" key="1">
    <citation type="journal article" date="2014" name="Agronomy (Basel)">
        <title>A Draft Genome Sequence for Ensete ventricosum, the Drought-Tolerant Tree Against Hunger.</title>
        <authorList>
            <person name="Harrison J."/>
            <person name="Moore K.A."/>
            <person name="Paszkiewicz K."/>
            <person name="Jones T."/>
            <person name="Grant M."/>
            <person name="Ambacheew D."/>
            <person name="Muzemil S."/>
            <person name="Studholme D.J."/>
        </authorList>
    </citation>
    <scope>NUCLEOTIDE SEQUENCE [LARGE SCALE GENOMIC DNA]</scope>
</reference>
<evidence type="ECO:0000313" key="3">
    <source>
        <dbReference type="Proteomes" id="UP000287651"/>
    </source>
</evidence>
<evidence type="ECO:0000256" key="1">
    <source>
        <dbReference type="SAM" id="MobiDB-lite"/>
    </source>
</evidence>
<feature type="compositionally biased region" description="Low complexity" evidence="1">
    <location>
        <begin position="14"/>
        <end position="26"/>
    </location>
</feature>
<feature type="region of interest" description="Disordered" evidence="1">
    <location>
        <begin position="1"/>
        <end position="27"/>
    </location>
</feature>
<organism evidence="2 3">
    <name type="scientific">Ensete ventricosum</name>
    <name type="common">Abyssinian banana</name>
    <name type="synonym">Musa ensete</name>
    <dbReference type="NCBI Taxonomy" id="4639"/>
    <lineage>
        <taxon>Eukaryota</taxon>
        <taxon>Viridiplantae</taxon>
        <taxon>Streptophyta</taxon>
        <taxon>Embryophyta</taxon>
        <taxon>Tracheophyta</taxon>
        <taxon>Spermatophyta</taxon>
        <taxon>Magnoliopsida</taxon>
        <taxon>Liliopsida</taxon>
        <taxon>Zingiberales</taxon>
        <taxon>Musaceae</taxon>
        <taxon>Ensete</taxon>
    </lineage>
</organism>
<name>A0A427B6W6_ENSVE</name>
<accession>A0A427B6W6</accession>
<dbReference type="AlphaFoldDB" id="A0A427B6W6"/>
<gene>
    <name evidence="2" type="ORF">B296_00015202</name>
</gene>